<evidence type="ECO:0000313" key="2">
    <source>
        <dbReference type="EMBL" id="QJW98170.1"/>
    </source>
</evidence>
<name>A0A6M5YXC3_9BACT</name>
<accession>A0A6M5YXC3</accession>
<dbReference type="SUPFAM" id="SSF88946">
    <property type="entry name" value="Sigma2 domain of RNA polymerase sigma factors"/>
    <property type="match status" value="1"/>
</dbReference>
<evidence type="ECO:0000259" key="1">
    <source>
        <dbReference type="Pfam" id="PF07638"/>
    </source>
</evidence>
<dbReference type="Pfam" id="PF07638">
    <property type="entry name" value="Sigma70_ECF"/>
    <property type="match status" value="1"/>
</dbReference>
<dbReference type="KEGG" id="ftj:FTUN_5750"/>
<dbReference type="Proteomes" id="UP000503447">
    <property type="component" value="Chromosome"/>
</dbReference>
<dbReference type="InterPro" id="IPR013325">
    <property type="entry name" value="RNA_pol_sigma_r2"/>
</dbReference>
<evidence type="ECO:0000313" key="3">
    <source>
        <dbReference type="Proteomes" id="UP000503447"/>
    </source>
</evidence>
<dbReference type="EMBL" id="CP053452">
    <property type="protein sequence ID" value="QJW98170.1"/>
    <property type="molecule type" value="Genomic_DNA"/>
</dbReference>
<gene>
    <name evidence="2" type="ORF">FTUN_5750</name>
</gene>
<feature type="domain" description="RNA polymerase sigma-70 ECF-like HTH" evidence="1">
    <location>
        <begin position="6"/>
        <end position="190"/>
    </location>
</feature>
<dbReference type="GO" id="GO:0006352">
    <property type="term" value="P:DNA-templated transcription initiation"/>
    <property type="evidence" value="ECO:0007669"/>
    <property type="project" value="InterPro"/>
</dbReference>
<dbReference type="InterPro" id="IPR053812">
    <property type="entry name" value="HTH_Sigma70_ECF-like"/>
</dbReference>
<dbReference type="RefSeq" id="WP_193376959.1">
    <property type="nucleotide sequence ID" value="NZ_CP053452.2"/>
</dbReference>
<dbReference type="GO" id="GO:0003700">
    <property type="term" value="F:DNA-binding transcription factor activity"/>
    <property type="evidence" value="ECO:0007669"/>
    <property type="project" value="InterPro"/>
</dbReference>
<protein>
    <recommendedName>
        <fullName evidence="1">RNA polymerase sigma-70 ECF-like HTH domain-containing protein</fullName>
    </recommendedName>
</protein>
<keyword evidence="3" id="KW-1185">Reference proteome</keyword>
<dbReference type="Gene3D" id="1.10.1740.10">
    <property type="match status" value="1"/>
</dbReference>
<reference evidence="3" key="1">
    <citation type="submission" date="2020-05" db="EMBL/GenBank/DDBJ databases">
        <title>Frigoriglobus tundricola gen. nov., sp. nov., a psychrotolerant cellulolytic planctomycete of the family Gemmataceae with two divergent copies of 16S rRNA gene.</title>
        <authorList>
            <person name="Kulichevskaya I.S."/>
            <person name="Ivanova A.A."/>
            <person name="Naumoff D.G."/>
            <person name="Beletsky A.V."/>
            <person name="Rijpstra W.I.C."/>
            <person name="Sinninghe Damste J.S."/>
            <person name="Mardanov A.V."/>
            <person name="Ravin N.V."/>
            <person name="Dedysh S.N."/>
        </authorList>
    </citation>
    <scope>NUCLEOTIDE SEQUENCE [LARGE SCALE GENOMIC DNA]</scope>
    <source>
        <strain evidence="3">PL17</strain>
    </source>
</reference>
<dbReference type="AlphaFoldDB" id="A0A6M5YXC3"/>
<sequence length="200" mass="21852">MRGPGSVTVWLDRLKSGGDRDAAVARLWERYFAQLVGQAHNHLRGKRAAVDGEDVALIAFEGFVRALEAGRFPKLNDRNDLWSVLLRMTANKARNSIRDEYRQKRGGCRVHHQLPDDESDPVAVPAAPDSDPAEAVALAEGGESLLAALGNAELRRVAILALEGHTNVETAAAIGKAVATVERKLKRIREIWSGMRTGDE</sequence>
<organism evidence="2 3">
    <name type="scientific">Frigoriglobus tundricola</name>
    <dbReference type="NCBI Taxonomy" id="2774151"/>
    <lineage>
        <taxon>Bacteria</taxon>
        <taxon>Pseudomonadati</taxon>
        <taxon>Planctomycetota</taxon>
        <taxon>Planctomycetia</taxon>
        <taxon>Gemmatales</taxon>
        <taxon>Gemmataceae</taxon>
        <taxon>Frigoriglobus</taxon>
    </lineage>
</organism>
<proteinExistence type="predicted"/>